<organism evidence="1 2">
    <name type="scientific">Bonamia ostreae</name>
    <dbReference type="NCBI Taxonomy" id="126728"/>
    <lineage>
        <taxon>Eukaryota</taxon>
        <taxon>Sar</taxon>
        <taxon>Rhizaria</taxon>
        <taxon>Endomyxa</taxon>
        <taxon>Ascetosporea</taxon>
        <taxon>Haplosporida</taxon>
        <taxon>Bonamia</taxon>
    </lineage>
</organism>
<comment type="caution">
    <text evidence="1">The sequence shown here is derived from an EMBL/GenBank/DDBJ whole genome shotgun (WGS) entry which is preliminary data.</text>
</comment>
<keyword evidence="2" id="KW-1185">Reference proteome</keyword>
<name>A0ABV2ALA6_9EUKA</name>
<reference evidence="1 2" key="1">
    <citation type="journal article" date="2024" name="BMC Biol.">
        <title>Comparative genomics of Ascetosporea gives new insight into the evolutionary basis for animal parasitism in Rhizaria.</title>
        <authorList>
            <person name="Hiltunen Thoren M."/>
            <person name="Onut-Brannstrom I."/>
            <person name="Alfjorden A."/>
            <person name="Peckova H."/>
            <person name="Swords F."/>
            <person name="Hooper C."/>
            <person name="Holzer A.S."/>
            <person name="Bass D."/>
            <person name="Burki F."/>
        </authorList>
    </citation>
    <scope>NUCLEOTIDE SEQUENCE [LARGE SCALE GENOMIC DNA]</scope>
    <source>
        <strain evidence="1">20-A016</strain>
    </source>
</reference>
<proteinExistence type="predicted"/>
<dbReference type="EMBL" id="JBDODL010000540">
    <property type="protein sequence ID" value="MES1920183.1"/>
    <property type="molecule type" value="Genomic_DNA"/>
</dbReference>
<protein>
    <submittedName>
        <fullName evidence="1">Uncharacterized protein</fullName>
    </submittedName>
</protein>
<gene>
    <name evidence="1" type="ORF">MHBO_001881</name>
</gene>
<evidence type="ECO:0000313" key="1">
    <source>
        <dbReference type="EMBL" id="MES1920183.1"/>
    </source>
</evidence>
<evidence type="ECO:0000313" key="2">
    <source>
        <dbReference type="Proteomes" id="UP001439008"/>
    </source>
</evidence>
<sequence length="89" mass="10531">MNDIIPVNSSQIKMYFFVNRVSRKIECRLIKSSVEKLPALKNVYSEDENSKNNILDYMKDKYNYDIGINENLFNSEAYDLYLQNNFSSE</sequence>
<accession>A0ABV2ALA6</accession>
<dbReference type="Proteomes" id="UP001439008">
    <property type="component" value="Unassembled WGS sequence"/>
</dbReference>